<name>A0A166JF35_9AGAM</name>
<evidence type="ECO:0000313" key="3">
    <source>
        <dbReference type="Proteomes" id="UP000076532"/>
    </source>
</evidence>
<feature type="compositionally biased region" description="Basic and acidic residues" evidence="1">
    <location>
        <begin position="678"/>
        <end position="690"/>
    </location>
</feature>
<accession>A0A166JF35</accession>
<evidence type="ECO:0000313" key="2">
    <source>
        <dbReference type="EMBL" id="KZP20792.1"/>
    </source>
</evidence>
<dbReference type="OrthoDB" id="432953at2759"/>
<dbReference type="STRING" id="436010.A0A166JF35"/>
<dbReference type="GO" id="GO:0005797">
    <property type="term" value="C:Golgi medial cisterna"/>
    <property type="evidence" value="ECO:0007669"/>
    <property type="project" value="TreeGrafter"/>
</dbReference>
<dbReference type="PANTHER" id="PTHR21575:SF12">
    <property type="entry name" value="PROTEIN HID1"/>
    <property type="match status" value="1"/>
</dbReference>
<evidence type="ECO:0000256" key="1">
    <source>
        <dbReference type="SAM" id="MobiDB-lite"/>
    </source>
</evidence>
<dbReference type="GO" id="GO:0000138">
    <property type="term" value="C:Golgi trans cisterna"/>
    <property type="evidence" value="ECO:0007669"/>
    <property type="project" value="TreeGrafter"/>
</dbReference>
<dbReference type="PANTHER" id="PTHR21575">
    <property type="entry name" value="PROTEIN HID1"/>
    <property type="match status" value="1"/>
</dbReference>
<protein>
    <submittedName>
        <fullName evidence="2">Uncharacterized protein</fullName>
    </submittedName>
</protein>
<dbReference type="Proteomes" id="UP000076532">
    <property type="component" value="Unassembled WGS sequence"/>
</dbReference>
<keyword evidence="3" id="KW-1185">Reference proteome</keyword>
<dbReference type="InterPro" id="IPR026705">
    <property type="entry name" value="Hid-1/Ecm30"/>
</dbReference>
<dbReference type="AlphaFoldDB" id="A0A166JF35"/>
<gene>
    <name evidence="2" type="ORF">FIBSPDRAFT_919775</name>
</gene>
<organism evidence="2 3">
    <name type="scientific">Athelia psychrophila</name>
    <dbReference type="NCBI Taxonomy" id="1759441"/>
    <lineage>
        <taxon>Eukaryota</taxon>
        <taxon>Fungi</taxon>
        <taxon>Dikarya</taxon>
        <taxon>Basidiomycota</taxon>
        <taxon>Agaricomycotina</taxon>
        <taxon>Agaricomycetes</taxon>
        <taxon>Agaricomycetidae</taxon>
        <taxon>Atheliales</taxon>
        <taxon>Atheliaceae</taxon>
        <taxon>Athelia</taxon>
    </lineage>
</organism>
<dbReference type="EMBL" id="KV417552">
    <property type="protein sequence ID" value="KZP20792.1"/>
    <property type="molecule type" value="Genomic_DNA"/>
</dbReference>
<dbReference type="Pfam" id="PF12722">
    <property type="entry name" value="Hid1"/>
    <property type="match status" value="1"/>
</dbReference>
<feature type="region of interest" description="Disordered" evidence="1">
    <location>
        <begin position="175"/>
        <end position="203"/>
    </location>
</feature>
<proteinExistence type="predicted"/>
<reference evidence="2 3" key="1">
    <citation type="journal article" date="2016" name="Mol. Biol. Evol.">
        <title>Comparative Genomics of Early-Diverging Mushroom-Forming Fungi Provides Insights into the Origins of Lignocellulose Decay Capabilities.</title>
        <authorList>
            <person name="Nagy L.G."/>
            <person name="Riley R."/>
            <person name="Tritt A."/>
            <person name="Adam C."/>
            <person name="Daum C."/>
            <person name="Floudas D."/>
            <person name="Sun H."/>
            <person name="Yadav J.S."/>
            <person name="Pangilinan J."/>
            <person name="Larsson K.H."/>
            <person name="Matsuura K."/>
            <person name="Barry K."/>
            <person name="Labutti K."/>
            <person name="Kuo R."/>
            <person name="Ohm R.A."/>
            <person name="Bhattacharya S.S."/>
            <person name="Shirouzu T."/>
            <person name="Yoshinaga Y."/>
            <person name="Martin F.M."/>
            <person name="Grigoriev I.V."/>
            <person name="Hibbett D.S."/>
        </authorList>
    </citation>
    <scope>NUCLEOTIDE SEQUENCE [LARGE SCALE GENOMIC DNA]</scope>
    <source>
        <strain evidence="2 3">CBS 109695</strain>
    </source>
</reference>
<dbReference type="GO" id="GO:0016020">
    <property type="term" value="C:membrane"/>
    <property type="evidence" value="ECO:0007669"/>
    <property type="project" value="TreeGrafter"/>
</dbReference>
<feature type="region of interest" description="Disordered" evidence="1">
    <location>
        <begin position="652"/>
        <end position="748"/>
    </location>
</feature>
<sequence>MFSKLPQRLTAPFELGDGAKLAFRSQPGGISRLATTRNISETDSYWDQYIILFDTPSDVFSLITPSDIRRALLDAPENIATLIRVITSRLFNLISDHTFPSPANASVVAYASSFIRNTERNTTKEVLNCIRVLQRVLPVVFEADGESNTFEREVWWKIEEVEDDDAREDAAQESQFVIEDEDDSDQESAAPSQPESMKQKKTKKLPSLGERLFSCITDLLFCCGFTLPNKIQVDHYKINYIIWEKGIGSTADPGPGAAFDANKTEVLRLLLILLSRQIYVPPSSLLSVPSLFTLQLVQKTSRRDVLTLLCSLLNTAMNSAQSTEISIQSMAGKLPYNHLIFKGEDPRSTLVGICFQVLNALLDFQSGPARDITVASANGEIENTAPTAKTNAFRYFLVKLHRIQDFEFITEGVIGVFQQHMASVNNLLPGAKKSIPYISDTVIFLWKMLELNKKFRLYVLESEKGTDIVAYVLAYFIDIKDKPQHHGLCRALSYVIQTLSADSAFGRKLSHPVKAQLPMKYNAGGTYADYVVKAIYSIVATTSGQLNSLYPALIIALSNLAPYFKNLSVTTSTRLIQLFKSFSNPLFLLADEGHPRLLFFMQVLSFNSIILHHFSDNPNLIYGLLTAHKTFEDLGTFTLARGLREIRRAQLAKEEQARKKDAKGKNPAGGLSEDEDPSAEKARLLEREQEGETELAELEEGTRQLDLAETLTPPDGELTARPLTSPTSETFPAGEGPGAISEKARGKMKARRSMSVETTGSLERIAAAGVGKNGFVPTQEWVTSWQQGLPLDSVMLVISEVLPKVQELQFARDKANPTGAIMDLLRSISLEHVLPPAPPMAPRKFLWSDASIVWLTSLIWGEIYVRGMTPLGLWNNTNVRLFYVKHMQTQQRQITETVTSVVGGLFGRTTGGERT</sequence>